<dbReference type="EMBL" id="BT142170">
    <property type="protein sequence ID" value="AFK41964.1"/>
    <property type="molecule type" value="mRNA"/>
</dbReference>
<proteinExistence type="evidence at transcript level"/>
<dbReference type="AlphaFoldDB" id="I3SNX2"/>
<evidence type="ECO:0000313" key="1">
    <source>
        <dbReference type="EMBL" id="AFK41964.1"/>
    </source>
</evidence>
<sequence length="44" mass="5286">MLLPHRFLPYYSSILRRFTSQVNLPLSRFFAGRSIHRRSGQFTM</sequence>
<organism evidence="1">
    <name type="scientific">Medicago truncatula</name>
    <name type="common">Barrel medic</name>
    <name type="synonym">Medicago tribuloides</name>
    <dbReference type="NCBI Taxonomy" id="3880"/>
    <lineage>
        <taxon>Eukaryota</taxon>
        <taxon>Viridiplantae</taxon>
        <taxon>Streptophyta</taxon>
        <taxon>Embryophyta</taxon>
        <taxon>Tracheophyta</taxon>
        <taxon>Spermatophyta</taxon>
        <taxon>Magnoliopsida</taxon>
        <taxon>eudicotyledons</taxon>
        <taxon>Gunneridae</taxon>
        <taxon>Pentapetalae</taxon>
        <taxon>rosids</taxon>
        <taxon>fabids</taxon>
        <taxon>Fabales</taxon>
        <taxon>Fabaceae</taxon>
        <taxon>Papilionoideae</taxon>
        <taxon>50 kb inversion clade</taxon>
        <taxon>NPAAA clade</taxon>
        <taxon>Hologalegina</taxon>
        <taxon>IRL clade</taxon>
        <taxon>Trifolieae</taxon>
        <taxon>Medicago</taxon>
    </lineage>
</organism>
<protein>
    <submittedName>
        <fullName evidence="1">Uncharacterized protein</fullName>
    </submittedName>
</protein>
<name>I3SNX2_MEDTR</name>
<accession>I3SNX2</accession>
<reference evidence="1" key="1">
    <citation type="submission" date="2012-05" db="EMBL/GenBank/DDBJ databases">
        <authorList>
            <person name="Krishnakumar V."/>
            <person name="Cheung F."/>
            <person name="Xiao Y."/>
            <person name="Chan A."/>
            <person name="Moskal W.A."/>
            <person name="Town C.D."/>
        </authorList>
    </citation>
    <scope>NUCLEOTIDE SEQUENCE</scope>
</reference>